<dbReference type="FunFam" id="2.10.25.10:FF:000014">
    <property type="entry name" value="Latent-transforming growth factor beta-binding protein 3"/>
    <property type="match status" value="1"/>
</dbReference>
<dbReference type="Pfam" id="PF12947">
    <property type="entry name" value="EGF_3"/>
    <property type="match status" value="3"/>
</dbReference>
<feature type="domain" description="EGF-like" evidence="11">
    <location>
        <begin position="3651"/>
        <end position="3690"/>
    </location>
</feature>
<dbReference type="FunFam" id="2.10.25.10:FF:000555">
    <property type="entry name" value="Dumpy, isoform I"/>
    <property type="match status" value="1"/>
</dbReference>
<dbReference type="HOGENOM" id="CLU_222726_0_0_1"/>
<dbReference type="SMART" id="SM00181">
    <property type="entry name" value="EGF"/>
    <property type="match status" value="112"/>
</dbReference>
<keyword evidence="4" id="KW-0732">Signal</keyword>
<feature type="domain" description="EGF-like" evidence="11">
    <location>
        <begin position="6722"/>
        <end position="6765"/>
    </location>
</feature>
<feature type="disulfide bond" evidence="8">
    <location>
        <begin position="4837"/>
        <end position="4847"/>
    </location>
</feature>
<feature type="domain" description="EGF-like" evidence="11">
    <location>
        <begin position="4348"/>
        <end position="4387"/>
    </location>
</feature>
<feature type="compositionally biased region" description="Low complexity" evidence="9">
    <location>
        <begin position="11"/>
        <end position="20"/>
    </location>
</feature>
<feature type="domain" description="EGF-like" evidence="11">
    <location>
        <begin position="4566"/>
        <end position="4604"/>
    </location>
</feature>
<evidence type="ECO:0000256" key="2">
    <source>
        <dbReference type="ARBA" id="ARBA00022525"/>
    </source>
</evidence>
<dbReference type="SMART" id="SM00286">
    <property type="entry name" value="PTI"/>
    <property type="match status" value="36"/>
</dbReference>
<feature type="domain" description="EGF-like" evidence="11">
    <location>
        <begin position="4882"/>
        <end position="4920"/>
    </location>
</feature>
<feature type="domain" description="EGF-like" evidence="11">
    <location>
        <begin position="6344"/>
        <end position="6383"/>
    </location>
</feature>
<feature type="domain" description="EGF-like" evidence="11">
    <location>
        <begin position="481"/>
        <end position="520"/>
    </location>
</feature>
<feature type="domain" description="EGF-like" evidence="11">
    <location>
        <begin position="4117"/>
        <end position="4155"/>
    </location>
</feature>
<comment type="caution">
    <text evidence="8">Lacks conserved residue(s) required for the propagation of feature annotation.</text>
</comment>
<dbReference type="SMART" id="SM00274">
    <property type="entry name" value="FOLN"/>
    <property type="match status" value="31"/>
</dbReference>
<dbReference type="PhylomeDB" id="B4JQR7"/>
<dbReference type="InterPro" id="IPR000742">
    <property type="entry name" value="EGF"/>
</dbReference>
<feature type="domain" description="EGF-like" evidence="11">
    <location>
        <begin position="2418"/>
        <end position="2458"/>
    </location>
</feature>
<dbReference type="PROSITE" id="PS50026">
    <property type="entry name" value="EGF_3"/>
    <property type="match status" value="47"/>
</dbReference>
<keyword evidence="2" id="KW-0964">Secreted</keyword>
<feature type="domain" description="EGF-like" evidence="11">
    <location>
        <begin position="4941"/>
        <end position="4978"/>
    </location>
</feature>
<feature type="domain" description="EGF-like" evidence="11">
    <location>
        <begin position="3888"/>
        <end position="3926"/>
    </location>
</feature>
<feature type="disulfide bond" evidence="8">
    <location>
        <begin position="4519"/>
        <end position="4529"/>
    </location>
</feature>
<feature type="domain" description="EGF-like" evidence="11">
    <location>
        <begin position="2252"/>
        <end position="2288"/>
    </location>
</feature>
<dbReference type="InterPro" id="IPR009030">
    <property type="entry name" value="Growth_fac_rcpt_cys_sf"/>
</dbReference>
<feature type="domain" description="EGF-like" evidence="11">
    <location>
        <begin position="5436"/>
        <end position="5471"/>
    </location>
</feature>
<evidence type="ECO:0000256" key="9">
    <source>
        <dbReference type="SAM" id="MobiDB-lite"/>
    </source>
</evidence>
<evidence type="ECO:0000256" key="3">
    <source>
        <dbReference type="ARBA" id="ARBA00022536"/>
    </source>
</evidence>
<dbReference type="eggNOG" id="KOG1217">
    <property type="taxonomic scope" value="Eukaryota"/>
</dbReference>
<organism evidence="14">
    <name type="scientific">Drosophila grimshawi</name>
    <name type="common">Hawaiian fruit fly</name>
    <name type="synonym">Idiomyia grimshawi</name>
    <dbReference type="NCBI Taxonomy" id="7222"/>
    <lineage>
        <taxon>Eukaryota</taxon>
        <taxon>Metazoa</taxon>
        <taxon>Ecdysozoa</taxon>
        <taxon>Arthropoda</taxon>
        <taxon>Hexapoda</taxon>
        <taxon>Insecta</taxon>
        <taxon>Pterygota</taxon>
        <taxon>Neoptera</taxon>
        <taxon>Endopterygota</taxon>
        <taxon>Diptera</taxon>
        <taxon>Brachycera</taxon>
        <taxon>Muscomorpha</taxon>
        <taxon>Ephydroidea</taxon>
        <taxon>Drosophilidae</taxon>
        <taxon>Drosophila</taxon>
        <taxon>Hawaiian Drosophila</taxon>
    </lineage>
</organism>
<proteinExistence type="predicted"/>
<dbReference type="InterPro" id="IPR001507">
    <property type="entry name" value="ZP_dom"/>
</dbReference>
<evidence type="ECO:0000256" key="4">
    <source>
        <dbReference type="ARBA" id="ARBA00022729"/>
    </source>
</evidence>
<feature type="disulfide bond" evidence="8">
    <location>
        <begin position="3840"/>
        <end position="3850"/>
    </location>
</feature>
<feature type="domain" description="EGF-like" evidence="11">
    <location>
        <begin position="280"/>
        <end position="317"/>
    </location>
</feature>
<feature type="transmembrane region" description="Helical" evidence="10">
    <location>
        <begin position="7238"/>
        <end position="7264"/>
    </location>
</feature>
<keyword evidence="3 8" id="KW-0245">EGF-like domain</keyword>
<evidence type="ECO:0000256" key="5">
    <source>
        <dbReference type="ARBA" id="ARBA00022737"/>
    </source>
</evidence>
<dbReference type="Gene3D" id="2.90.20.10">
    <property type="entry name" value="Plasmodium vivax P25 domain"/>
    <property type="match status" value="1"/>
</dbReference>
<feature type="domain" description="EGF-like" evidence="11">
    <location>
        <begin position="4457"/>
        <end position="4495"/>
    </location>
</feature>
<protein>
    <submittedName>
        <fullName evidence="13">GH13743</fullName>
    </submittedName>
</protein>
<feature type="domain" description="EGF-like" evidence="11">
    <location>
        <begin position="5967"/>
        <end position="6005"/>
    </location>
</feature>
<evidence type="ECO:0000256" key="10">
    <source>
        <dbReference type="SAM" id="Phobius"/>
    </source>
</evidence>
<feature type="domain" description="EGF-like" evidence="11">
    <location>
        <begin position="156"/>
        <end position="194"/>
    </location>
</feature>
<dbReference type="InterPro" id="IPR049883">
    <property type="entry name" value="NOTCH1_EGF-like"/>
</dbReference>
<evidence type="ECO:0000259" key="12">
    <source>
        <dbReference type="PROSITE" id="PS51034"/>
    </source>
</evidence>
<dbReference type="InterPro" id="IPR024731">
    <property type="entry name" value="NELL2-like_EGF"/>
</dbReference>
<dbReference type="InterPro" id="IPR003645">
    <property type="entry name" value="Fol_N"/>
</dbReference>
<feature type="domain" description="EGF-like" evidence="11">
    <location>
        <begin position="195"/>
        <end position="238"/>
    </location>
</feature>
<feature type="domain" description="EGF-like" evidence="11">
    <location>
        <begin position="1456"/>
        <end position="1495"/>
    </location>
</feature>
<dbReference type="InterPro" id="IPR048407">
    <property type="entry name" value="Dumpy_DPY"/>
</dbReference>
<dbReference type="InterPro" id="IPR006150">
    <property type="entry name" value="Cys_repeat_1"/>
</dbReference>
<keyword evidence="10" id="KW-0472">Membrane</keyword>
<dbReference type="Gene3D" id="2.10.25.10">
    <property type="entry name" value="Laminin"/>
    <property type="match status" value="24"/>
</dbReference>
<keyword evidence="10" id="KW-0812">Transmembrane</keyword>
<feature type="domain" description="EGF-like" evidence="11">
    <location>
        <begin position="323"/>
        <end position="362"/>
    </location>
</feature>
<feature type="domain" description="EGF-like" evidence="11">
    <location>
        <begin position="688"/>
        <end position="732"/>
    </location>
</feature>
<keyword evidence="7" id="KW-0325">Glycoprotein</keyword>
<evidence type="ECO:0000313" key="13">
    <source>
        <dbReference type="EMBL" id="EDV99247.1"/>
    </source>
</evidence>
<dbReference type="PROSITE" id="PS01187">
    <property type="entry name" value="EGF_CA"/>
    <property type="match status" value="10"/>
</dbReference>
<feature type="domain" description="EGF-like" evidence="11">
    <location>
        <begin position="5314"/>
        <end position="5353"/>
    </location>
</feature>
<feature type="domain" description="EGF-like" evidence="11">
    <location>
        <begin position="852"/>
        <end position="892"/>
    </location>
</feature>
<dbReference type="FunFam" id="2.10.25.10:FF:000265">
    <property type="entry name" value="Dumpy, isoform P"/>
    <property type="match status" value="3"/>
</dbReference>
<feature type="domain" description="EGF-like" evidence="11">
    <location>
        <begin position="939"/>
        <end position="982"/>
    </location>
</feature>
<dbReference type="EMBL" id="CH916372">
    <property type="protein sequence ID" value="EDV99247.1"/>
    <property type="molecule type" value="Genomic_DNA"/>
</dbReference>
<dbReference type="OrthoDB" id="5775605at2759"/>
<feature type="disulfide bond" evidence="8">
    <location>
        <begin position="4944"/>
        <end position="4954"/>
    </location>
</feature>
<feature type="domain" description="EGF-like" evidence="11">
    <location>
        <begin position="239"/>
        <end position="279"/>
    </location>
</feature>
<feature type="domain" description="EGF-like" evidence="11">
    <location>
        <begin position="2775"/>
        <end position="2815"/>
    </location>
</feature>
<feature type="domain" description="EGF-like" evidence="11">
    <location>
        <begin position="4775"/>
        <end position="4813"/>
    </location>
</feature>
<feature type="domain" description="EGF-like" evidence="11">
    <location>
        <begin position="3778"/>
        <end position="3816"/>
    </location>
</feature>
<dbReference type="InterPro" id="IPR018097">
    <property type="entry name" value="EGF_Ca-bd_CS"/>
</dbReference>
<feature type="domain" description="EGF-like" evidence="11">
    <location>
        <begin position="5759"/>
        <end position="5797"/>
    </location>
</feature>
<dbReference type="SMART" id="SM00241">
    <property type="entry name" value="ZP"/>
    <property type="match status" value="1"/>
</dbReference>
<feature type="domain" description="EGF-like" evidence="11">
    <location>
        <begin position="3837"/>
        <end position="3871"/>
    </location>
</feature>
<dbReference type="InParanoid" id="B4JQR7"/>
<evidence type="ECO:0000313" key="14">
    <source>
        <dbReference type="Proteomes" id="UP000001070"/>
    </source>
</evidence>
<dbReference type="FunFam" id="2.10.25.10:FF:000686">
    <property type="entry name" value="Dumpy, isoform Z"/>
    <property type="match status" value="1"/>
</dbReference>
<dbReference type="PANTHER" id="PTHR22963:SF39">
    <property type="entry name" value="DUMPY"/>
    <property type="match status" value="1"/>
</dbReference>
<feature type="domain" description="EGF-like" evidence="11">
    <location>
        <begin position="363"/>
        <end position="403"/>
    </location>
</feature>
<dbReference type="SMART" id="SM00179">
    <property type="entry name" value="EGF_CA"/>
    <property type="match status" value="29"/>
</dbReference>
<gene>
    <name evidence="13" type="primary">Dgri\GH13743</name>
    <name evidence="13" type="ORF">Dgri_GH13743</name>
</gene>
<evidence type="ECO:0000256" key="6">
    <source>
        <dbReference type="ARBA" id="ARBA00023157"/>
    </source>
</evidence>
<feature type="domain" description="EGF-like" evidence="11">
    <location>
        <begin position="604"/>
        <end position="642"/>
    </location>
</feature>
<dbReference type="SUPFAM" id="SSF90148">
    <property type="entry name" value="DPY module"/>
    <property type="match status" value="10"/>
</dbReference>
<name>B4JQR7_DROGR</name>
<dbReference type="OMA" id="QTKNELC"/>
<evidence type="ECO:0000256" key="7">
    <source>
        <dbReference type="ARBA" id="ARBA00023180"/>
    </source>
</evidence>
<feature type="domain" description="EGF-like" evidence="11">
    <location>
        <begin position="521"/>
        <end position="564"/>
    </location>
</feature>
<dbReference type="InterPro" id="IPR001881">
    <property type="entry name" value="EGF-like_Ca-bd_dom"/>
</dbReference>
<dbReference type="Pfam" id="PF07645">
    <property type="entry name" value="EGF_CA"/>
    <property type="match status" value="16"/>
</dbReference>
<dbReference type="FunFam" id="2.10.25.10:FF:000526">
    <property type="entry name" value="Dumpy, isoform J"/>
    <property type="match status" value="1"/>
</dbReference>
<dbReference type="PROSITE" id="PS01186">
    <property type="entry name" value="EGF_2"/>
    <property type="match status" value="34"/>
</dbReference>
<dbReference type="Proteomes" id="UP000001070">
    <property type="component" value="Unassembled WGS sequence"/>
</dbReference>
<dbReference type="CDD" id="cd00054">
    <property type="entry name" value="EGF_CA"/>
    <property type="match status" value="12"/>
</dbReference>
<dbReference type="Pfam" id="PF21164">
    <property type="entry name" value="Dumpy_DPY"/>
    <property type="match status" value="15"/>
</dbReference>
<dbReference type="PROSITE" id="PS00010">
    <property type="entry name" value="ASX_HYDROXYL"/>
    <property type="match status" value="17"/>
</dbReference>
<keyword evidence="6 8" id="KW-1015">Disulfide bond</keyword>
<evidence type="ECO:0000256" key="1">
    <source>
        <dbReference type="ARBA" id="ARBA00004613"/>
    </source>
</evidence>
<feature type="domain" description="EGF-like" evidence="11">
    <location>
        <begin position="437"/>
        <end position="480"/>
    </location>
</feature>
<comment type="subcellular location">
    <subcellularLocation>
        <location evidence="1">Secreted</location>
    </subcellularLocation>
</comment>
<feature type="domain" description="EGF-like" evidence="11">
    <location>
        <begin position="5634"/>
        <end position="5673"/>
    </location>
</feature>
<dbReference type="FunFam" id="2.10.25.10:FF:000038">
    <property type="entry name" value="Fibrillin 2"/>
    <property type="match status" value="10"/>
</dbReference>
<reference evidence="13 14" key="1">
    <citation type="journal article" date="2007" name="Nature">
        <title>Evolution of genes and genomes on the Drosophila phylogeny.</title>
        <authorList>
            <consortium name="Drosophila 12 Genomes Consortium"/>
            <person name="Clark A.G."/>
            <person name="Eisen M.B."/>
            <person name="Smith D.R."/>
            <person name="Bergman C.M."/>
            <person name="Oliver B."/>
            <person name="Markow T.A."/>
            <person name="Kaufman T.C."/>
            <person name="Kellis M."/>
            <person name="Gelbart W."/>
            <person name="Iyer V.N."/>
            <person name="Pollard D.A."/>
            <person name="Sackton T.B."/>
            <person name="Larracuente A.M."/>
            <person name="Singh N.D."/>
            <person name="Abad J.P."/>
            <person name="Abt D.N."/>
            <person name="Adryan B."/>
            <person name="Aguade M."/>
            <person name="Akashi H."/>
            <person name="Anderson W.W."/>
            <person name="Aquadro C.F."/>
            <person name="Ardell D.H."/>
            <person name="Arguello R."/>
            <person name="Artieri C.G."/>
            <person name="Barbash D.A."/>
            <person name="Barker D."/>
            <person name="Barsanti P."/>
            <person name="Batterham P."/>
            <person name="Batzoglou S."/>
            <person name="Begun D."/>
            <person name="Bhutkar A."/>
            <person name="Blanco E."/>
            <person name="Bosak S.A."/>
            <person name="Bradley R.K."/>
            <person name="Brand A.D."/>
            <person name="Brent M.R."/>
            <person name="Brooks A.N."/>
            <person name="Brown R.H."/>
            <person name="Butlin R.K."/>
            <person name="Caggese C."/>
            <person name="Calvi B.R."/>
            <person name="Bernardo de Carvalho A."/>
            <person name="Caspi A."/>
            <person name="Castrezana S."/>
            <person name="Celniker S.E."/>
            <person name="Chang J.L."/>
            <person name="Chapple C."/>
            <person name="Chatterji S."/>
            <person name="Chinwalla A."/>
            <person name="Civetta A."/>
            <person name="Clifton S.W."/>
            <person name="Comeron J.M."/>
            <person name="Costello J.C."/>
            <person name="Coyne J.A."/>
            <person name="Daub J."/>
            <person name="David R.G."/>
            <person name="Delcher A.L."/>
            <person name="Delehaunty K."/>
            <person name="Do C.B."/>
            <person name="Ebling H."/>
            <person name="Edwards K."/>
            <person name="Eickbush T."/>
            <person name="Evans J.D."/>
            <person name="Filipski A."/>
            <person name="Findeiss S."/>
            <person name="Freyhult E."/>
            <person name="Fulton L."/>
            <person name="Fulton R."/>
            <person name="Garcia A.C."/>
            <person name="Gardiner A."/>
            <person name="Garfield D.A."/>
            <person name="Garvin B.E."/>
            <person name="Gibson G."/>
            <person name="Gilbert D."/>
            <person name="Gnerre S."/>
            <person name="Godfrey J."/>
            <person name="Good R."/>
            <person name="Gotea V."/>
            <person name="Gravely B."/>
            <person name="Greenberg A.J."/>
            <person name="Griffiths-Jones S."/>
            <person name="Gross S."/>
            <person name="Guigo R."/>
            <person name="Gustafson E.A."/>
            <person name="Haerty W."/>
            <person name="Hahn M.W."/>
            <person name="Halligan D.L."/>
            <person name="Halpern A.L."/>
            <person name="Halter G.M."/>
            <person name="Han M.V."/>
            <person name="Heger A."/>
            <person name="Hillier L."/>
            <person name="Hinrichs A.S."/>
            <person name="Holmes I."/>
            <person name="Hoskins R.A."/>
            <person name="Hubisz M.J."/>
            <person name="Hultmark D."/>
            <person name="Huntley M.A."/>
            <person name="Jaffe D.B."/>
            <person name="Jagadeeshan S."/>
            <person name="Jeck W.R."/>
            <person name="Johnson J."/>
            <person name="Jones C.D."/>
            <person name="Jordan W.C."/>
            <person name="Karpen G.H."/>
            <person name="Kataoka E."/>
            <person name="Keightley P.D."/>
            <person name="Kheradpour P."/>
            <person name="Kirkness E.F."/>
            <person name="Koerich L.B."/>
            <person name="Kristiansen K."/>
            <person name="Kudrna D."/>
            <person name="Kulathinal R.J."/>
            <person name="Kumar S."/>
            <person name="Kwok R."/>
            <person name="Lander E."/>
            <person name="Langley C.H."/>
            <person name="Lapoint R."/>
            <person name="Lazzaro B.P."/>
            <person name="Lee S.J."/>
            <person name="Levesque L."/>
            <person name="Li R."/>
            <person name="Lin C.F."/>
            <person name="Lin M.F."/>
            <person name="Lindblad-Toh K."/>
            <person name="Llopart A."/>
            <person name="Long M."/>
            <person name="Low L."/>
            <person name="Lozovsky E."/>
            <person name="Lu J."/>
            <person name="Luo M."/>
            <person name="Machado C.A."/>
            <person name="Makalowski W."/>
            <person name="Marzo M."/>
            <person name="Matsuda M."/>
            <person name="Matzkin L."/>
            <person name="McAllister B."/>
            <person name="McBride C.S."/>
            <person name="McKernan B."/>
            <person name="McKernan K."/>
            <person name="Mendez-Lago M."/>
            <person name="Minx P."/>
            <person name="Mollenhauer M.U."/>
            <person name="Montooth K."/>
            <person name="Mount S.M."/>
            <person name="Mu X."/>
            <person name="Myers E."/>
            <person name="Negre B."/>
            <person name="Newfeld S."/>
            <person name="Nielsen R."/>
            <person name="Noor M.A."/>
            <person name="O'Grady P."/>
            <person name="Pachter L."/>
            <person name="Papaceit M."/>
            <person name="Parisi M.J."/>
            <person name="Parisi M."/>
            <person name="Parts L."/>
            <person name="Pedersen J.S."/>
            <person name="Pesole G."/>
            <person name="Phillippy A.M."/>
            <person name="Ponting C.P."/>
            <person name="Pop M."/>
            <person name="Porcelli D."/>
            <person name="Powell J.R."/>
            <person name="Prohaska S."/>
            <person name="Pruitt K."/>
            <person name="Puig M."/>
            <person name="Quesneville H."/>
            <person name="Ram K.R."/>
            <person name="Rand D."/>
            <person name="Rasmussen M.D."/>
            <person name="Reed L.K."/>
            <person name="Reenan R."/>
            <person name="Reily A."/>
            <person name="Remington K.A."/>
            <person name="Rieger T.T."/>
            <person name="Ritchie M.G."/>
            <person name="Robin C."/>
            <person name="Rogers Y.H."/>
            <person name="Rohde C."/>
            <person name="Rozas J."/>
            <person name="Rubenfield M.J."/>
            <person name="Ruiz A."/>
            <person name="Russo S."/>
            <person name="Salzberg S.L."/>
            <person name="Sanchez-Gracia A."/>
            <person name="Saranga D.J."/>
            <person name="Sato H."/>
            <person name="Schaeffer S.W."/>
            <person name="Schatz M.C."/>
            <person name="Schlenke T."/>
            <person name="Schwartz R."/>
            <person name="Segarra C."/>
            <person name="Singh R.S."/>
            <person name="Sirot L."/>
            <person name="Sirota M."/>
            <person name="Sisneros N.B."/>
            <person name="Smith C.D."/>
            <person name="Smith T.F."/>
            <person name="Spieth J."/>
            <person name="Stage D.E."/>
            <person name="Stark A."/>
            <person name="Stephan W."/>
            <person name="Strausberg R.L."/>
            <person name="Strempel S."/>
            <person name="Sturgill D."/>
            <person name="Sutton G."/>
            <person name="Sutton G.G."/>
            <person name="Tao W."/>
            <person name="Teichmann S."/>
            <person name="Tobari Y.N."/>
            <person name="Tomimura Y."/>
            <person name="Tsolas J.M."/>
            <person name="Valente V.L."/>
            <person name="Venter E."/>
            <person name="Venter J.C."/>
            <person name="Vicario S."/>
            <person name="Vieira F.G."/>
            <person name="Vilella A.J."/>
            <person name="Villasante A."/>
            <person name="Walenz B."/>
            <person name="Wang J."/>
            <person name="Wasserman M."/>
            <person name="Watts T."/>
            <person name="Wilson D."/>
            <person name="Wilson R.K."/>
            <person name="Wing R.A."/>
            <person name="Wolfner M.F."/>
            <person name="Wong A."/>
            <person name="Wong G.K."/>
            <person name="Wu C.I."/>
            <person name="Wu G."/>
            <person name="Yamamoto D."/>
            <person name="Yang H.P."/>
            <person name="Yang S.P."/>
            <person name="Yorke J.A."/>
            <person name="Yoshida K."/>
            <person name="Zdobnov E."/>
            <person name="Zhang P."/>
            <person name="Zhang Y."/>
            <person name="Zimin A.V."/>
            <person name="Baldwin J."/>
            <person name="Abdouelleil A."/>
            <person name="Abdulkadir J."/>
            <person name="Abebe A."/>
            <person name="Abera B."/>
            <person name="Abreu J."/>
            <person name="Acer S.C."/>
            <person name="Aftuck L."/>
            <person name="Alexander A."/>
            <person name="An P."/>
            <person name="Anderson E."/>
            <person name="Anderson S."/>
            <person name="Arachi H."/>
            <person name="Azer M."/>
            <person name="Bachantsang P."/>
            <person name="Barry A."/>
            <person name="Bayul T."/>
            <person name="Berlin A."/>
            <person name="Bessette D."/>
            <person name="Bloom T."/>
            <person name="Blye J."/>
            <person name="Boguslavskiy L."/>
            <person name="Bonnet C."/>
            <person name="Boukhgalter B."/>
            <person name="Bourzgui I."/>
            <person name="Brown A."/>
            <person name="Cahill P."/>
            <person name="Channer S."/>
            <person name="Cheshatsang Y."/>
            <person name="Chuda L."/>
            <person name="Citroen M."/>
            <person name="Collymore A."/>
            <person name="Cooke P."/>
            <person name="Costello M."/>
            <person name="D'Aco K."/>
            <person name="Daza R."/>
            <person name="De Haan G."/>
            <person name="DeGray S."/>
            <person name="DeMaso C."/>
            <person name="Dhargay N."/>
            <person name="Dooley K."/>
            <person name="Dooley E."/>
            <person name="Doricent M."/>
            <person name="Dorje P."/>
            <person name="Dorjee K."/>
            <person name="Dupes A."/>
            <person name="Elong R."/>
            <person name="Falk J."/>
            <person name="Farina A."/>
            <person name="Faro S."/>
            <person name="Ferguson D."/>
            <person name="Fisher S."/>
            <person name="Foley C.D."/>
            <person name="Franke A."/>
            <person name="Friedrich D."/>
            <person name="Gadbois L."/>
            <person name="Gearin G."/>
            <person name="Gearin C.R."/>
            <person name="Giannoukos G."/>
            <person name="Goode T."/>
            <person name="Graham J."/>
            <person name="Grandbois E."/>
            <person name="Grewal S."/>
            <person name="Gyaltsen K."/>
            <person name="Hafez N."/>
            <person name="Hagos B."/>
            <person name="Hall J."/>
            <person name="Henson C."/>
            <person name="Hollinger A."/>
            <person name="Honan T."/>
            <person name="Huard M.D."/>
            <person name="Hughes L."/>
            <person name="Hurhula B."/>
            <person name="Husby M.E."/>
            <person name="Kamat A."/>
            <person name="Kanga B."/>
            <person name="Kashin S."/>
            <person name="Khazanovich D."/>
            <person name="Kisner P."/>
            <person name="Lance K."/>
            <person name="Lara M."/>
            <person name="Lee W."/>
            <person name="Lennon N."/>
            <person name="Letendre F."/>
            <person name="LeVine R."/>
            <person name="Lipovsky A."/>
            <person name="Liu X."/>
            <person name="Liu J."/>
            <person name="Liu S."/>
            <person name="Lokyitsang T."/>
            <person name="Lokyitsang Y."/>
            <person name="Lubonja R."/>
            <person name="Lui A."/>
            <person name="MacDonald P."/>
            <person name="Magnisalis V."/>
            <person name="Maru K."/>
            <person name="Matthews C."/>
            <person name="McCusker W."/>
            <person name="McDonough S."/>
            <person name="Mehta T."/>
            <person name="Meldrim J."/>
            <person name="Meneus L."/>
            <person name="Mihai O."/>
            <person name="Mihalev A."/>
            <person name="Mihova T."/>
            <person name="Mittelman R."/>
            <person name="Mlenga V."/>
            <person name="Montmayeur A."/>
            <person name="Mulrain L."/>
            <person name="Navidi A."/>
            <person name="Naylor J."/>
            <person name="Negash T."/>
            <person name="Nguyen T."/>
            <person name="Nguyen N."/>
            <person name="Nicol R."/>
            <person name="Norbu C."/>
            <person name="Norbu N."/>
            <person name="Novod N."/>
            <person name="O'Neill B."/>
            <person name="Osman S."/>
            <person name="Markiewicz E."/>
            <person name="Oyono O.L."/>
            <person name="Patti C."/>
            <person name="Phunkhang P."/>
            <person name="Pierre F."/>
            <person name="Priest M."/>
            <person name="Raghuraman S."/>
            <person name="Rege F."/>
            <person name="Reyes R."/>
            <person name="Rise C."/>
            <person name="Rogov P."/>
            <person name="Ross K."/>
            <person name="Ryan E."/>
            <person name="Settipalli S."/>
            <person name="Shea T."/>
            <person name="Sherpa N."/>
            <person name="Shi L."/>
            <person name="Shih D."/>
            <person name="Sparrow T."/>
            <person name="Spaulding J."/>
            <person name="Stalker J."/>
            <person name="Stange-Thomann N."/>
            <person name="Stavropoulos S."/>
            <person name="Stone C."/>
            <person name="Strader C."/>
            <person name="Tesfaye S."/>
            <person name="Thomson T."/>
            <person name="Thoulutsang Y."/>
            <person name="Thoulutsang D."/>
            <person name="Topham K."/>
            <person name="Topping I."/>
            <person name="Tsamla T."/>
            <person name="Vassiliev H."/>
            <person name="Vo A."/>
            <person name="Wangchuk T."/>
            <person name="Wangdi T."/>
            <person name="Weiand M."/>
            <person name="Wilkinson J."/>
            <person name="Wilson A."/>
            <person name="Yadav S."/>
            <person name="Young G."/>
            <person name="Yu Q."/>
            <person name="Zembek L."/>
            <person name="Zhong D."/>
            <person name="Zimmer A."/>
            <person name="Zwirko Z."/>
            <person name="Jaffe D.B."/>
            <person name="Alvarez P."/>
            <person name="Brockman W."/>
            <person name="Butler J."/>
            <person name="Chin C."/>
            <person name="Gnerre S."/>
            <person name="Grabherr M."/>
            <person name="Kleber M."/>
            <person name="Mauceli E."/>
            <person name="MacCallum I."/>
        </authorList>
    </citation>
    <scope>NUCLEOTIDE SEQUENCE [LARGE SCALE GENOMIC DNA]</scope>
    <source>
        <strain evidence="14">Tucson 15287-2541.00</strain>
    </source>
</reference>
<dbReference type="GO" id="GO:0005509">
    <property type="term" value="F:calcium ion binding"/>
    <property type="evidence" value="ECO:0007669"/>
    <property type="project" value="InterPro"/>
</dbReference>
<feature type="domain" description="EGF-like" evidence="11">
    <location>
        <begin position="733"/>
        <end position="776"/>
    </location>
</feature>
<sequence>MTNTETALHIADTGTDTGTADADDADTTANGHGHSCRPGGHFRLALVHSQHQQLQPFKTNPNKHSRFRGEVFFLNLEDGYFGCQVNESTDYLQLYDLSKICDGKQDCFLGSDELSKELKCTNDCDKDGTQCTNGVCLNGVCHCNDGFGGCNCVDQDENECKQRPCDVFAHCTNTLGSFTCTCFPGYRGNGFQCEDIDECQDPAIASRCVENAECCNLPAHFLCKCKEGYTGDGEVLCTDIDECSNPQACGANAQCLNTPGNHTCVCPDGFVGNPYDGCQDVDECAYPNVCGPGAICTNLEGSHRCDCPPGYDGDGRTEQGCVDLDECGRSPCGRNADCLNTDGSFRCLCPDGFSGDPMHGCEDVDECAINNPCGLGAQCVNLGGSFQCRCPLGFVLEHDPHAEAPMLATPTLQLGYGDGDTLITPAQTSGAGLACLDIDECNQPDGVAKCGTNAKCINFPGSYRCLCPSGFQGQGYLHCENINECQDNPCGENAICTDTVGSFICTCKSDYTGDPFRGCVDIDECAALDKPCGQHAICENAVPGYNCKCPQGYDGKPDPKVACEQVDVNVLCRSNFDCTNNAECIENQCFCLDGFEPIGSSCVDIDECRTHAEACGPHAQCMNTPGSYRCDCEAGYVGSPPRMPCKQPCEDVHCGAHAYCKPDQNEAYCVCEEGWTYNPSDVAAGCIDIDECDVLHGPFGSCGQNASCTNTPGAFSCACPPGFSGDPHSKCLDVDECRAGGKCGAGADCVNMQGGGYTCRCPEGTLPDPDPSVRCVPIVSCATNEECPGNAICDETKRCLCPEPNIGNDCRHPCETRDCGAHAQCMLANGEAQCLCAPGYTGNAALPGGCSDIDECRANPCSANAICSNTAGSYLCQCPGGSTGDAYKDGCATAKTVGCSDSNPCALGESCVQDAFAGSSVCICRQGYERNSQSGQCQDVDECAGERAKPACGLNALCKNLPGSYECRCPQGHTGNPFVLCEICSSAECQCQAPYKLLGNSCVLAGCSSGQPCPSGAECISIAGGVSYCACPKGYQTQPDGSCVDVNECEERGSQLCAYGAQCVNQQGGYSCHCPEGYQGDAYNGLCAPAQRKCAADKECSSNEKCIQPGECVCPPPYFLDAQDNNKCKSPCERFPCGINAKCTPSDPPQCMCEVGFKGDPLLGCTDEDECAHLPCAYGAYCVNKKGGYQCVCPKGFTGDPYKSGCILENGVPKSTCLNNEDCASNLACLDGSCLSPCASLLCGSNAYCETDQHAGWCRCRVGFVKNADGDCVSQCQDVICGDGALCIPTSEGPTCKCPQGYLGNPFPGGSCSTDQCTASRPCDERQICINGRCKERCEGVVCGIGATCDKNNGKCVCEPNFMGNPDLLCMPPIEQAKCSPNCGENAHCEYGLGQSRCACNPGSYGNPYEGCGAQKKNVCQPNSCGPNAECLAVDNQITCICPQGFSGNPYVSCQDVDECANKPCGLNAACLNTAGSFECLCLSGHAGNPYSSCQPIESKFCQDASQCQCSDRVECPDGYSCQNGQCKNLCSNTACGPRAICDAGKCLCPLGYVGDPHDLSQGCTIRGQCGNDADCRHTEICFQLGKGLRKCVDACSKIQCGPNALCVADDHRSSCICADGYFGNPSNLQVGCQPERKVIDLEDKCKTDKDCERGFGCQSDALGTRECINLCSNVVCGPNELCKINPAGHAICNCADSFVWNPVVSSCEKPSLPDCTSDENCPDASACRPDVLGVLKCVSICDAFTCPANSICVARHHQGRCDCLSGFAGNPNDRNGCQPERKHQCRGNAECPESEACIKDEITQSLSCRSACDTVKCGPRAVCITNNHQAQCQCPPGPYAGDPNDPFNGCKSVPCVYNHDCPTNQMCNRMTHTCYDVCDEESCGENAICLAEDHRAVCQCPPGYRGNPLPEVACVKQSGCAAGSCHTTAICEVTPEGATCKCPPLFVGEPQTNSRGCRPDGQCPNGDADCPANTICAGGRCLNPCDNACGSNADCKVVNRKPVCSCPLRFQPISESAKNGCERSASKCLTDVDCGGQLCYNGQCRVACRNTQDCSDGERCEGNVCVVTCLDHSQCAKGLACLEGHCAIGCRSNKECKQEQSCIGNNCLDPCLSSTSCGPNALCSIHQHRSQCACPDGFEGNPTPEQGCVRVPTPCQATNQCPSGHMCIGNQCNLPCTKTSACAVGERCYQQVCRKVCYTSNNCLAGEICNSDRTCQPGCESDADCPPTELCLSGKCKCASGFIGTPFGCSDINECTEQPCHASAKCENVPGSYRCVCPEGTVGDGYTQQGCVQPRQCHKHEDCANSLSCIHGKCTDPCLHTVCGANAHCQAEAHQSMCSCPAGYLGDPNDTGVGCFKVECIDHVDCASDRACDAETNRCIKPCDLTSCGKGSCQVLDHKAICECNEGYQLVNGVCEDINECLTQPCHSTAFCDNLPGNYICKCPEGLIGDPLQTGCRDPSECLSDADCPATASCQNSRCRSPCEHQNACGLNSNCEAKLHRAICSCPANSRGDPQVECVHIECADNGDCAADKACLDAKCIDPCSLPNACGALAHCSVQNHIGLCACESGSTGDAKQGCVSLQYCQKDAQCPQGSICAHGICSPLCSSNRDCISEQLCLQGVCQPTCKSNSTCPQFQFCQNNICAKELECTIDSDCGEDETCLVDAYGRAHCESVCLGRAACGRNAECVARSHAPDCVCKEGFFGDARSGCRKIECNSDEDCSNDKSCDNHMCKIACLIGQPCGENALCTTENHRQVCHCQPGFSGDPRVHCDVIDFCKDAPCGPGARCRNSRGSYKCTCPPALVGDPYNEGCRSSVECETHDDCPPHAACTKTNGVPKCQDVCAHLQCGPNAECVPKGHVAHCACRNGYDGQPADRVAGCKPLPVPCQITSDCPTNTYCSDSVCKPACFLDTECGPSEVCQGGQCFDPCQQPQACGQNAECQMHSHVKQCHCPEGFTGDAGKECVRVPVACDGDCSPGYTCRDSMCLPVCHNDLECASNEKCLRGNCMLTCRVDNDCFLGHVCLHNKCVYGCHVDDDCSASESCRNDKCINPCLENPCGPNAACSVSNHRASCSCLDNMVPNPTPQVGCVRTPPLECHENRDCSKGLACFESVCRPLCADDAGCLTNERCQQGVCKPLCRHDNECANGELCLGLNCVTGCRSDQSCPNHLACIGQQCVDPCSEPTACGTNAHCQAIDHHKQCTCPEGLSGNANVLCKAPRTACGRNEDCESNQLCYAGSCQGKCRNDQNCLSDERCMRGTCRTVCNTDSACAQGQICENRVCQTGCRNDLSCASEEACVNKMCQNPCQTPGQCGQCAECLVINHGVQCQCPATFIGDGLTGCQLPPERCHPGCECDESGGYCAAKCSRSEDCACGQQCARGKCRNKCGAKRQCTVGQLCERGACIAGCKSNGDCAADQSCANGKCVDPCADDKACGRNALCTVSEHRMLCYCPDGYEGEPSKECVQFECRQDSDCESSKRCDQGKCRNPCLEYGACGTNAQCRVVNRKAQCSCPPDFFGNPASECQPLDGGCSNNPCGVNSKCIEVPGGYECACMDGCMGDAHKGCLCEEQLVNACHEQPCGQNAACRVLRNNQAECYCPEDFPNGDAYVHCYVTPLQEDCRTRGCDVGDCVRQGYEYVCQRERIVNEQVTPCEPNPCGSNAVCRERNGIGSCQCLPDYFGDPYQSCRPECVRNSDCQSNKACQQQKCRDPCPGTCGTNADCRVTNHLPACTCRSGYTGDPYNYCHVEPTQRKLRPTVQLNNEYKITFAAIRQAEPTQPCRPSPCGPNSQCRELNGQAVCSCVELYIGLPPNCRPECVLSTECPTDKACISQRCQDPCPGICGINAECRVRNHSPLCQCRRGFTGDAFTRCYVLPPPPIEVQREPLRDPCVPTPCGPHSECRNINGVSACSCLATFIGQAPNCRPECTINSECPSQQACINQKCRDPCPGACGLNAVCSVINHTPLCACIDGYIGNPFTNCNPKPPERRCSQSSFENNHQCLHSVIFAATSPPISDDPCNPSPCGANAQCNNGICTCIAEYQGDPSVGCRPECVLNTDCAPNRACIRNKCIDPCPGICGVNAICEVNNHVPICRCPEQMSGNAFFECRPVPAPPAQNPCQPSPCGPNSQCRVVQQTAVCSCLLDYIGSPPQCRPECVTNSDCATNQACQNMKCRDPCPGTCGFNAICNVVNHSPFCSCPTGMSGNPFVRCEQTSKPLVYLNDLDGLQHKLFTVIPQRDVPPQNPCQPSPCGPNSECRVSGDSPSCSCLPEFLGAPPNCRPECISNSECATNQACVNQKCVDPCPGLCGLNANCRVFSHTAMCLCDSGFTGDPFAQCSPIREAPVERIQPCNPSPCGVNAKCEERGGAGSCQCLPEHFGNPYEGCRPECILNSDCPSNRACQQQKCRDPCPGTCGQNAECQVINHLATCNCFNGYTGDPYSFCRIIENEPPTPTPYVNPCQPTPCGSNSQCRESQGQAICSCLPEFIGTPPACRPECVISTECAADKACINQKCQDPCPGACGLNAQCHVRNHSPLCSCQPGFTGDAFIRCLPLPPKPADPPAQPPMPCVPSPCGPYSQCREVNGGASCSCLPNYIGAAPNCRPECTINAECASNLACINEKCRDPCPGACGFAAQCNVINHTPSCSCPTGYTGDPFTSCRLLPPTPPPTTPTHDDPCIPSPCGANAQCRNGQCTCLPEYQGDPYTGCRPECILNSECPRNRACVRNKCVDPCPGRCAQNALCDAINHIAMCRCPERMTGNAFVACTPVQDEIIVNPCQPSPCGANAQCIARNGNAICSCITGYFGQPPNCRLECYTSSDCSPQHACINNKCVDPCPGQCGLNAICQAVQHRAHCECIAGYTGNAYTLCNLIVVERKPETARDPCHPSPCGPNSQCSSENGQARCSCLSEYQGTPPNCRPECTNNDDCANNLACINQKCRDPCPGSCGQNAQCQVTLHTPNCHCPAGMTGDPFRLCQPLPQTPPKQPPTQKNPCYPSPCGSNTECRVRGESFVCECIHEYIGNPYEGCRPECVGNSDCSANRACIRNKCADPCPGTCGLEAVCSVNNHVPICSCAAGYTGNAFVQCTRQVTPPPPSDPCYPSPCGLNSVCRVQRGQPVCECLPGFFGNPLGQGCRPECTLSSDCAKDRACVNNKCVDACAGFCGYGAVCQTINHSPICSCPGNMVGNPFVQCEAPRDNVDPCQPSPCRSNGVCRVHNNAATCSYPECVTNEDCSRDRSCVSQKCRDPCLHACGLNAVCNVVNHKAICSCPPNFYGSPYAQCVRQVPHLDPPKPECTSDTDCTNDKACINQVCRNPCEQSNLCAQQARCHVQLHRPLCVCNEGYTGNALQHCYLLGCRSDGECAPTEACINEKCVDPCGFTQCGTGAICRSDFNHHARCHCPDGYRGNPLVRCERPECRSDDECAFHLACRNERCGDPCNCGIGAQCRVDNHRAQCRCPAGYSGNPAVRCELVPVQPEGCTMDAECPSKLACFNGECKNPCDVTHPCGANAICEVVDTLPLRTMMCRCEPGYVGDADIGCRKEPVQDQGCVSHDQCQDMEACRSGICVNPCLDASPCARTAQCLAQKHRAICSCPQGTQGDPFTNCYQPPKITAGCSHDSECTPTTACINKRCQDPCAEANPCAGNAECRVQNFRPICYCPSGWGGDPQVQCFKPECKSNPDCPYDKACLNENCVNPCTHGQVRCGSGAECLPQNHQAVCRCPAGTQGNPFVACITGHCQFNEDCADHEACDRLNRVCRPVCEQDTCTANAICVGRRHQPQCECRPGYQGNPFVLCELPKSEPKPQCTQDADCPSKLACINQRCANPCATPHVCTPQQTCSVLDTLPLRTMICKCPSDTVSDNSGNCVPIQPVIVAGGCQHNAECSSSEVCLHGSCLDACSLERCGVNAQCSARDHYAQCACPAGYQGNPRIECYTTEIALPKIPGAECTRNDDCPRDKNCQNERCVNPCAADACGRGAYCHVQDRAAVCRCPPGYTGDARVRCLPPSDVITVGCKSDSDCPVTEACINAQCISPCNCGPNAECTVKNHHPICYCKPGFSGNAQFGCAPIGCQSDDECANDKQCLNRECINPCLTSDPCALNAECYGRNHRASCRCPAELEGDPFVRCVRLECHSNHDCATNLACVANHCVDPCAQSPCAQNAICQSLQHRAVCRCPDQMPLGNPYAYCEPRPVEPVCRDDGNCPSGLACIDAKCLNPCTELSPCARSAHCSVLDSVPVRTMVCECPESQVPDASGECRELVLQSPPGCESDLDCGEQEACVNRQCRNPCNCGTNAICHVQQHRAVCSCQDGYEGNPYGTCRSIGCRVDGECDSGKACLNGNCLNPCLINDPCGPNAECYVQSSRAQCRCLSGYRGNPYERCRVIGCISNNDCPTDKTCQNEQCVNPCAYHNECAPRAECRPQNHMAVCRCPPDYLGNPYVACRPQPQPVCKLDTDCPARFACINEQCVDPCVVLEPCQRPAQCQVTPTAPVRTMICICPDGYISSGSGSCKPTTSVVKVGGCISDSDCAADKSCVNGICRDPCNCGLNAECRIKDHKPVCTCRQGFEGNPEFECAKIECTINSECPATHACRNQLCVPACQGELCGPNAECLAINHRAVCECAPGHGGNARLGCTPLGCRNDNECPSDRACVNGKCGNPCDTTAICASDELCKVYQHKPQCACPPGTVPGRNGCEQERVAPICISDGDCHTQRACLRGECVNPCNSTQPCGVNAECRVLDTLPVRTMICECLEGYTGNAAVQCDKRSLCVIEKGFVRDVDGQCVCPPGSALDIYEYCTPCLVEQGYRIDESGHCVCALERGMVIDERGRCTCPIELGYRLTPLGECQPVEQPECVTNEECADNRYCNPVTKTCEDPCLTKTCGVNAFCNAVNHRAQCQCITGYTGNPELHCNHTNFRTDFPRPDMVVSCLADGVQVEIHITEPGFNGVLYVKGHSKDEECRRVVNLAGETVPRTEIFRVHFGSCGMQAVKDVASFVLVIQKHPKLVTYKAQAYNIKCVYQTGEKNVTLGFNVSMLTTAGTIANTGPPPICQMRIITNEGEEINSAEIGDNLRLQVDVEPATIYGGFARSCIAKTMEDNVQNEYLVTDENGCATDTSIFGNWEYNPDTNSLLASFNAFKFPSSDNIRFQCNIRVCFGRCQPVNCGGYNAFGRRRRSIADNSSDTTAIATSTGVEGQLREEITISSNAILTFEKRSGPGLNDANIKPAAQRVEDICVSMVGLIIALVITALLALVAVAVAVSCWLMAYRRRPKTLAPLPHPPEFPNPLFANPDAAPEPTPDYIS</sequence>
<dbReference type="SMART" id="SM00289">
    <property type="entry name" value="WR1"/>
    <property type="match status" value="18"/>
</dbReference>
<feature type="domain" description="EGF-like" evidence="11">
    <location>
        <begin position="4243"/>
        <end position="4281"/>
    </location>
</feature>
<accession>B4JQR7</accession>
<dbReference type="SUPFAM" id="SSF57196">
    <property type="entry name" value="EGF/Laminin"/>
    <property type="match status" value="11"/>
</dbReference>
<feature type="region of interest" description="Disordered" evidence="9">
    <location>
        <begin position="1"/>
        <end position="21"/>
    </location>
</feature>
<dbReference type="SUPFAM" id="SSF57184">
    <property type="entry name" value="Growth factor receptor domain"/>
    <property type="match status" value="8"/>
</dbReference>
<feature type="domain" description="EGF-like" evidence="11">
    <location>
        <begin position="1876"/>
        <end position="1912"/>
    </location>
</feature>
<feature type="domain" description="EGF-like" evidence="11">
    <location>
        <begin position="1167"/>
        <end position="1207"/>
    </location>
</feature>
<feature type="domain" description="EGF-like" evidence="11">
    <location>
        <begin position="1416"/>
        <end position="1455"/>
    </location>
</feature>
<evidence type="ECO:0000256" key="8">
    <source>
        <dbReference type="PROSITE-ProRule" id="PRU00076"/>
    </source>
</evidence>
<dbReference type="InterPro" id="IPR000152">
    <property type="entry name" value="EGF-type_Asp/Asn_hydroxyl_site"/>
</dbReference>
<dbReference type="GO" id="GO:0005576">
    <property type="term" value="C:extracellular region"/>
    <property type="evidence" value="ECO:0007669"/>
    <property type="project" value="UniProtKB-SubCell"/>
</dbReference>
<dbReference type="PANTHER" id="PTHR22963">
    <property type="entry name" value="ENDOGLIN-RELATED"/>
    <property type="match status" value="1"/>
</dbReference>
<evidence type="ECO:0000259" key="11">
    <source>
        <dbReference type="PROSITE" id="PS50026"/>
    </source>
</evidence>
<dbReference type="STRING" id="7222.B4JQR7"/>
<feature type="domain" description="EGF-like" evidence="11">
    <location>
        <begin position="2928"/>
        <end position="2967"/>
    </location>
</feature>
<dbReference type="PROSITE" id="PS51034">
    <property type="entry name" value="ZP_2"/>
    <property type="match status" value="1"/>
</dbReference>
<feature type="domain" description="EGF-like" evidence="11">
    <location>
        <begin position="1045"/>
        <end position="1088"/>
    </location>
</feature>
<keyword evidence="5" id="KW-0677">Repeat</keyword>
<feature type="domain" description="EGF-like" evidence="11">
    <location>
        <begin position="4991"/>
        <end position="5030"/>
    </location>
</feature>
<keyword evidence="14" id="KW-1185">Reference proteome</keyword>
<feature type="domain" description="EGF-like" evidence="11">
    <location>
        <begin position="5375"/>
        <end position="5414"/>
    </location>
</feature>
<feature type="domain" description="EGF-like" evidence="11">
    <location>
        <begin position="4834"/>
        <end position="4871"/>
    </location>
</feature>
<feature type="domain" description="ZP" evidence="12">
    <location>
        <begin position="6929"/>
        <end position="7171"/>
    </location>
</feature>
<feature type="domain" description="EGF-like" evidence="11">
    <location>
        <begin position="5096"/>
        <end position="5136"/>
    </location>
</feature>
<keyword evidence="10" id="KW-1133">Transmembrane helix</keyword>
<feature type="domain" description="EGF-like" evidence="11">
    <location>
        <begin position="4516"/>
        <end position="4553"/>
    </location>
</feature>